<organism evidence="3 4">
    <name type="scientific">Affinibrenneria salicis</name>
    <dbReference type="NCBI Taxonomy" id="2590031"/>
    <lineage>
        <taxon>Bacteria</taxon>
        <taxon>Pseudomonadati</taxon>
        <taxon>Pseudomonadota</taxon>
        <taxon>Gammaproteobacteria</taxon>
        <taxon>Enterobacterales</taxon>
        <taxon>Pectobacteriaceae</taxon>
        <taxon>Affinibrenneria</taxon>
    </lineage>
</organism>
<dbReference type="Gene3D" id="1.20.1050.10">
    <property type="match status" value="1"/>
</dbReference>
<gene>
    <name evidence="3" type="primary">gstA</name>
    <name evidence="3" type="ORF">FJU30_07090</name>
</gene>
<dbReference type="NCBIfam" id="NF007831">
    <property type="entry name" value="PRK10542.1"/>
    <property type="match status" value="1"/>
</dbReference>
<accession>A0A5J5G4Q2</accession>
<dbReference type="PANTHER" id="PTHR44051">
    <property type="entry name" value="GLUTATHIONE S-TRANSFERASE-RELATED"/>
    <property type="match status" value="1"/>
</dbReference>
<keyword evidence="4" id="KW-1185">Reference proteome</keyword>
<dbReference type="PROSITE" id="PS50405">
    <property type="entry name" value="GST_CTER"/>
    <property type="match status" value="1"/>
</dbReference>
<sequence length="201" mass="22753">MKLFYTPGSCSLFPHIVLREADLNFTLVKVTLAGKTTERDEDYLTINPKGQVPALALDDGTILTESVAIAQYIADKVPHYNLIAPAGSMVRYHTLEWLNYIATELHKTFTPLFRPGTPETYKALCREHLTAKFRYLNLILSEQNYLAANRYSIADAWLFTVMRWAHALKFDLTRAPALNAWFAHITERPAVLAALNAEGLR</sequence>
<dbReference type="SUPFAM" id="SSF52833">
    <property type="entry name" value="Thioredoxin-like"/>
    <property type="match status" value="1"/>
</dbReference>
<dbReference type="CDD" id="cd03057">
    <property type="entry name" value="GST_N_Beta"/>
    <property type="match status" value="1"/>
</dbReference>
<dbReference type="InterPro" id="IPR004046">
    <property type="entry name" value="GST_C"/>
</dbReference>
<dbReference type="PANTHER" id="PTHR44051:SF8">
    <property type="entry name" value="GLUTATHIONE S-TRANSFERASE GSTA"/>
    <property type="match status" value="1"/>
</dbReference>
<reference evidence="3 4" key="1">
    <citation type="submission" date="2019-09" db="EMBL/GenBank/DDBJ databases">
        <authorList>
            <person name="Li Y."/>
        </authorList>
    </citation>
    <scope>NUCLEOTIDE SEQUENCE [LARGE SCALE GENOMIC DNA]</scope>
    <source>
        <strain evidence="3 4">L3-3HA</strain>
    </source>
</reference>
<dbReference type="Pfam" id="PF00043">
    <property type="entry name" value="GST_C"/>
    <property type="match status" value="1"/>
</dbReference>
<dbReference type="InterPro" id="IPR010987">
    <property type="entry name" value="Glutathione-S-Trfase_C-like"/>
</dbReference>
<keyword evidence="3" id="KW-0808">Transferase</keyword>
<dbReference type="EMBL" id="VYKJ01000002">
    <property type="protein sequence ID" value="KAA9002037.1"/>
    <property type="molecule type" value="Genomic_DNA"/>
</dbReference>
<dbReference type="CDD" id="cd03188">
    <property type="entry name" value="GST_C_Beta"/>
    <property type="match status" value="1"/>
</dbReference>
<dbReference type="SFLD" id="SFLDG00358">
    <property type="entry name" value="Main_(cytGST)"/>
    <property type="match status" value="1"/>
</dbReference>
<dbReference type="PROSITE" id="PS50404">
    <property type="entry name" value="GST_NTER"/>
    <property type="match status" value="1"/>
</dbReference>
<comment type="caution">
    <text evidence="3">The sequence shown here is derived from an EMBL/GenBank/DDBJ whole genome shotgun (WGS) entry which is preliminary data.</text>
</comment>
<evidence type="ECO:0000313" key="3">
    <source>
        <dbReference type="EMBL" id="KAA9002037.1"/>
    </source>
</evidence>
<evidence type="ECO:0000259" key="1">
    <source>
        <dbReference type="PROSITE" id="PS50404"/>
    </source>
</evidence>
<dbReference type="Gene3D" id="3.40.30.10">
    <property type="entry name" value="Glutaredoxin"/>
    <property type="match status" value="1"/>
</dbReference>
<dbReference type="InterPro" id="IPR036282">
    <property type="entry name" value="Glutathione-S-Trfase_C_sf"/>
</dbReference>
<dbReference type="EC" id="2.5.1.18" evidence="3"/>
<dbReference type="InterPro" id="IPR004045">
    <property type="entry name" value="Glutathione_S-Trfase_N"/>
</dbReference>
<dbReference type="InterPro" id="IPR040079">
    <property type="entry name" value="Glutathione_S-Trfase"/>
</dbReference>
<dbReference type="Pfam" id="PF13409">
    <property type="entry name" value="GST_N_2"/>
    <property type="match status" value="1"/>
</dbReference>
<proteinExistence type="predicted"/>
<dbReference type="SUPFAM" id="SSF47616">
    <property type="entry name" value="GST C-terminal domain-like"/>
    <property type="match status" value="1"/>
</dbReference>
<evidence type="ECO:0000313" key="4">
    <source>
        <dbReference type="Proteomes" id="UP000335415"/>
    </source>
</evidence>
<feature type="domain" description="GST N-terminal" evidence="1">
    <location>
        <begin position="1"/>
        <end position="81"/>
    </location>
</feature>
<dbReference type="Proteomes" id="UP000335415">
    <property type="component" value="Unassembled WGS sequence"/>
</dbReference>
<dbReference type="SFLD" id="SFLDS00019">
    <property type="entry name" value="Glutathione_Transferase_(cytos"/>
    <property type="match status" value="1"/>
</dbReference>
<dbReference type="SFLD" id="SFLDG01150">
    <property type="entry name" value="Main.1:_Beta-like"/>
    <property type="match status" value="1"/>
</dbReference>
<feature type="domain" description="GST C-terminal" evidence="2">
    <location>
        <begin position="87"/>
        <end position="201"/>
    </location>
</feature>
<dbReference type="InterPro" id="IPR036249">
    <property type="entry name" value="Thioredoxin-like_sf"/>
</dbReference>
<dbReference type="GO" id="GO:0004364">
    <property type="term" value="F:glutathione transferase activity"/>
    <property type="evidence" value="ECO:0007669"/>
    <property type="project" value="UniProtKB-EC"/>
</dbReference>
<name>A0A5J5G4Q2_9GAMM</name>
<evidence type="ECO:0000259" key="2">
    <source>
        <dbReference type="PROSITE" id="PS50405"/>
    </source>
</evidence>
<dbReference type="OrthoDB" id="8772754at2"/>
<protein>
    <submittedName>
        <fullName evidence="3">Glutathione transferase GstA</fullName>
        <ecNumber evidence="3">2.5.1.18</ecNumber>
    </submittedName>
</protein>
<dbReference type="RefSeq" id="WP_150434274.1">
    <property type="nucleotide sequence ID" value="NZ_VYKJ01000002.1"/>
</dbReference>
<dbReference type="AlphaFoldDB" id="A0A5J5G4Q2"/>